<sequence>MSRDKNAYSDNPYRPRTRAVRDPHHDAQLLRDVALINADVHARLGALPPGGLPVKPWRKPNLPLPPSVTAASAIYPPEDDSMKLHHLAAAAIMPMAVAAAGCSKGIDVGNDGATGHLNPHPVKRYEVIATSHAPGPWDSFEGGYIGYDVINTECVPMIPFIGEQHRPNTGLDVPMTRVDDHSWKGYFYRDALQDEDYFKLGVCHWDVTSVSVSAIAQGVRFAWSGSPEELLRNGTETRYFKKSVYGDRSFVSDGAPDLDPADPEVLQNPDAYFPVTIAVKEAKP</sequence>
<feature type="region of interest" description="Disordered" evidence="1">
    <location>
        <begin position="1"/>
        <end position="24"/>
    </location>
</feature>
<dbReference type="Proteomes" id="UP000041247">
    <property type="component" value="Unassembled WGS sequence"/>
</dbReference>
<proteinExistence type="predicted"/>
<organism evidence="2 3">
    <name type="scientific">Xanthomonas graminis pv. poae</name>
    <dbReference type="NCBI Taxonomy" id="227946"/>
    <lineage>
        <taxon>Bacteria</taxon>
        <taxon>Pseudomonadati</taxon>
        <taxon>Pseudomonadota</taxon>
        <taxon>Gammaproteobacteria</taxon>
        <taxon>Lysobacterales</taxon>
        <taxon>Lysobacteraceae</taxon>
        <taxon>Xanthomonas</taxon>
        <taxon>Xanthomonas translucens group</taxon>
        <taxon>Xanthomonas graminis</taxon>
    </lineage>
</organism>
<name>A0A0K2ZZ91_9XANT</name>
<evidence type="ECO:0000256" key="1">
    <source>
        <dbReference type="SAM" id="MobiDB-lite"/>
    </source>
</evidence>
<accession>A0A0K2ZZ91</accession>
<protein>
    <submittedName>
        <fullName evidence="2">Uncharacterized protein</fullName>
    </submittedName>
</protein>
<evidence type="ECO:0000313" key="2">
    <source>
        <dbReference type="EMBL" id="CTP89489.1"/>
    </source>
</evidence>
<dbReference type="EMBL" id="CXOK01000068">
    <property type="protein sequence ID" value="CTP89489.1"/>
    <property type="molecule type" value="Genomic_DNA"/>
</dbReference>
<dbReference type="RefSeq" id="WP_186007679.1">
    <property type="nucleotide sequence ID" value="NZ_CP076250.1"/>
</dbReference>
<dbReference type="AlphaFoldDB" id="A0A0K2ZZ91"/>
<reference evidence="2 3" key="1">
    <citation type="submission" date="2015-07" db="EMBL/GenBank/DDBJ databases">
        <authorList>
            <person name="Noorani M."/>
        </authorList>
    </citation>
    <scope>NUCLEOTIDE SEQUENCE [LARGE SCALE GENOMIC DNA]</scope>
    <source>
        <strain evidence="2">LMG728</strain>
    </source>
</reference>
<gene>
    <name evidence="2" type="ORF">XTPLMG728_2249</name>
</gene>
<evidence type="ECO:0000313" key="3">
    <source>
        <dbReference type="Proteomes" id="UP000041247"/>
    </source>
</evidence>